<dbReference type="PANTHER" id="PTHR26451">
    <property type="entry name" value="G_PROTEIN_RECEP_F1_2 DOMAIN-CONTAINING PROTEIN"/>
    <property type="match status" value="1"/>
</dbReference>
<evidence type="ECO:0000313" key="16">
    <source>
        <dbReference type="RefSeq" id="XP_012682511.1"/>
    </source>
</evidence>
<evidence type="ECO:0000256" key="5">
    <source>
        <dbReference type="ARBA" id="ARBA00022725"/>
    </source>
</evidence>
<keyword evidence="9" id="KW-1015">Disulfide bond</keyword>
<dbReference type="InterPro" id="IPR000725">
    <property type="entry name" value="Olfact_rcpt"/>
</dbReference>
<protein>
    <submittedName>
        <fullName evidence="16">Olfactory receptor 1-like</fullName>
    </submittedName>
</protein>
<comment type="subcellular location">
    <subcellularLocation>
        <location evidence="1">Cell membrane</location>
        <topology evidence="1">Multi-pass membrane protein</topology>
    </subcellularLocation>
</comment>
<sequence>MENMSVVKILSLSGLQEVRNYRSLYFVLTAVTFLLIISVNLTLIITIAVEKSLHEPMYIFLSNLCVNGLYGTFGFYPKILKDLNSDVHVISYGFCLAQLFIIYTSVLWEISLLTSMAYDRYVAICRPLEYHRLMTPLMVIKLLVFAWCFPLVWSVVAIIFTSRLPLCGSHIDKLYCDNWSVVKLSCVPTTHNNIIGFIIIIMQIAQALFTLYSYCRIVRICLKSHEGRVKFMQTCIPHLLTIINFIFATIFDVMYSRYTSSNMPLSLRNILAVEFLVIPPLFNPIVYGLSLQQVRNKLIRICSKNEVAHKT</sequence>
<gene>
    <name evidence="16" type="primary">LOC105899839</name>
</gene>
<dbReference type="Proteomes" id="UP000515152">
    <property type="component" value="Chromosome 9"/>
</dbReference>
<evidence type="ECO:0000256" key="11">
    <source>
        <dbReference type="ARBA" id="ARBA00023180"/>
    </source>
</evidence>
<keyword evidence="12" id="KW-0807">Transducer</keyword>
<organism evidence="15 16">
    <name type="scientific">Clupea harengus</name>
    <name type="common">Atlantic herring</name>
    <dbReference type="NCBI Taxonomy" id="7950"/>
    <lineage>
        <taxon>Eukaryota</taxon>
        <taxon>Metazoa</taxon>
        <taxon>Chordata</taxon>
        <taxon>Craniata</taxon>
        <taxon>Vertebrata</taxon>
        <taxon>Euteleostomi</taxon>
        <taxon>Actinopterygii</taxon>
        <taxon>Neopterygii</taxon>
        <taxon>Teleostei</taxon>
        <taxon>Clupei</taxon>
        <taxon>Clupeiformes</taxon>
        <taxon>Clupeoidei</taxon>
        <taxon>Clupeidae</taxon>
        <taxon>Clupea</taxon>
    </lineage>
</organism>
<feature type="transmembrane region" description="Helical" evidence="13">
    <location>
        <begin position="270"/>
        <end position="290"/>
    </location>
</feature>
<dbReference type="OrthoDB" id="6151005at2759"/>
<dbReference type="GO" id="GO:0005549">
    <property type="term" value="F:odorant binding"/>
    <property type="evidence" value="ECO:0007669"/>
    <property type="project" value="TreeGrafter"/>
</dbReference>
<feature type="transmembrane region" description="Helical" evidence="13">
    <location>
        <begin position="24"/>
        <end position="45"/>
    </location>
</feature>
<dbReference type="PROSITE" id="PS50262">
    <property type="entry name" value="G_PROTEIN_RECEP_F1_2"/>
    <property type="match status" value="1"/>
</dbReference>
<dbReference type="FunFam" id="1.20.1070.10:FF:000024">
    <property type="entry name" value="Olfactory receptor"/>
    <property type="match status" value="1"/>
</dbReference>
<evidence type="ECO:0000256" key="7">
    <source>
        <dbReference type="ARBA" id="ARBA00023040"/>
    </source>
</evidence>
<feature type="domain" description="G-protein coupled receptors family 1 profile" evidence="14">
    <location>
        <begin position="39"/>
        <end position="287"/>
    </location>
</feature>
<dbReference type="InterPro" id="IPR052921">
    <property type="entry name" value="GPCR1_Superfamily_Member"/>
</dbReference>
<feature type="transmembrane region" description="Helical" evidence="13">
    <location>
        <begin position="236"/>
        <end position="258"/>
    </location>
</feature>
<keyword evidence="11" id="KW-0325">Glycoprotein</keyword>
<name>A0A6P3VW32_CLUHA</name>
<dbReference type="GO" id="GO:0004930">
    <property type="term" value="F:G protein-coupled receptor activity"/>
    <property type="evidence" value="ECO:0007669"/>
    <property type="project" value="UniProtKB-KW"/>
</dbReference>
<dbReference type="Pfam" id="PF13853">
    <property type="entry name" value="7tm_4"/>
    <property type="match status" value="1"/>
</dbReference>
<evidence type="ECO:0000256" key="8">
    <source>
        <dbReference type="ARBA" id="ARBA00023136"/>
    </source>
</evidence>
<keyword evidence="3" id="KW-0716">Sensory transduction</keyword>
<dbReference type="GO" id="GO:0004984">
    <property type="term" value="F:olfactory receptor activity"/>
    <property type="evidence" value="ECO:0007669"/>
    <property type="project" value="InterPro"/>
</dbReference>
<dbReference type="RefSeq" id="XP_012682511.1">
    <property type="nucleotide sequence ID" value="XM_012827057.3"/>
</dbReference>
<accession>A0A6P3VW32</accession>
<evidence type="ECO:0000256" key="6">
    <source>
        <dbReference type="ARBA" id="ARBA00022989"/>
    </source>
</evidence>
<evidence type="ECO:0000256" key="13">
    <source>
        <dbReference type="SAM" id="Phobius"/>
    </source>
</evidence>
<evidence type="ECO:0000256" key="3">
    <source>
        <dbReference type="ARBA" id="ARBA00022606"/>
    </source>
</evidence>
<dbReference type="Gene3D" id="1.20.1070.10">
    <property type="entry name" value="Rhodopsin 7-helix transmembrane proteins"/>
    <property type="match status" value="1"/>
</dbReference>
<dbReference type="SUPFAM" id="SSF81321">
    <property type="entry name" value="Family A G protein-coupled receptor-like"/>
    <property type="match status" value="1"/>
</dbReference>
<keyword evidence="6 13" id="KW-1133">Transmembrane helix</keyword>
<feature type="transmembrane region" description="Helical" evidence="13">
    <location>
        <begin position="57"/>
        <end position="77"/>
    </location>
</feature>
<dbReference type="InterPro" id="IPR017452">
    <property type="entry name" value="GPCR_Rhodpsn_7TM"/>
</dbReference>
<evidence type="ECO:0000256" key="1">
    <source>
        <dbReference type="ARBA" id="ARBA00004651"/>
    </source>
</evidence>
<evidence type="ECO:0000256" key="10">
    <source>
        <dbReference type="ARBA" id="ARBA00023170"/>
    </source>
</evidence>
<evidence type="ECO:0000256" key="4">
    <source>
        <dbReference type="ARBA" id="ARBA00022692"/>
    </source>
</evidence>
<dbReference type="InterPro" id="IPR000276">
    <property type="entry name" value="GPCR_Rhodpsn"/>
</dbReference>
<evidence type="ECO:0000256" key="9">
    <source>
        <dbReference type="ARBA" id="ARBA00023157"/>
    </source>
</evidence>
<keyword evidence="8 13" id="KW-0472">Membrane</keyword>
<dbReference type="PROSITE" id="PS00237">
    <property type="entry name" value="G_PROTEIN_RECEP_F1_1"/>
    <property type="match status" value="1"/>
</dbReference>
<evidence type="ECO:0000313" key="15">
    <source>
        <dbReference type="Proteomes" id="UP000515152"/>
    </source>
</evidence>
<feature type="transmembrane region" description="Helical" evidence="13">
    <location>
        <begin position="139"/>
        <end position="160"/>
    </location>
</feature>
<feature type="transmembrane region" description="Helical" evidence="13">
    <location>
        <begin position="89"/>
        <end position="118"/>
    </location>
</feature>
<evidence type="ECO:0000256" key="2">
    <source>
        <dbReference type="ARBA" id="ARBA00022475"/>
    </source>
</evidence>
<keyword evidence="4 13" id="KW-0812">Transmembrane</keyword>
<dbReference type="PANTHER" id="PTHR26451:SF871">
    <property type="entry name" value="ODORANT RECEPTOR-RELATED"/>
    <property type="match status" value="1"/>
</dbReference>
<dbReference type="PRINTS" id="PR00245">
    <property type="entry name" value="OLFACTORYR"/>
</dbReference>
<keyword evidence="10" id="KW-0675">Receptor</keyword>
<keyword evidence="7" id="KW-0297">G-protein coupled receptor</keyword>
<reference evidence="16" key="1">
    <citation type="submission" date="2025-08" db="UniProtKB">
        <authorList>
            <consortium name="RefSeq"/>
        </authorList>
    </citation>
    <scope>IDENTIFICATION</scope>
</reference>
<dbReference type="KEGG" id="char:105899839"/>
<keyword evidence="2" id="KW-1003">Cell membrane</keyword>
<proteinExistence type="predicted"/>
<feature type="transmembrane region" description="Helical" evidence="13">
    <location>
        <begin position="194"/>
        <end position="215"/>
    </location>
</feature>
<evidence type="ECO:0000259" key="14">
    <source>
        <dbReference type="PROSITE" id="PS50262"/>
    </source>
</evidence>
<dbReference type="GeneID" id="105899839"/>
<keyword evidence="5" id="KW-0552">Olfaction</keyword>
<dbReference type="AlphaFoldDB" id="A0A6P3VW32"/>
<keyword evidence="15" id="KW-1185">Reference proteome</keyword>
<dbReference type="GO" id="GO:0005886">
    <property type="term" value="C:plasma membrane"/>
    <property type="evidence" value="ECO:0007669"/>
    <property type="project" value="UniProtKB-SubCell"/>
</dbReference>
<evidence type="ECO:0000256" key="12">
    <source>
        <dbReference type="ARBA" id="ARBA00023224"/>
    </source>
</evidence>